<proteinExistence type="predicted"/>
<keyword evidence="2" id="KW-0812">Transmembrane</keyword>
<dbReference type="Proteomes" id="UP001190700">
    <property type="component" value="Unassembled WGS sequence"/>
</dbReference>
<protein>
    <submittedName>
        <fullName evidence="3">Uncharacterized protein</fullName>
    </submittedName>
</protein>
<evidence type="ECO:0000256" key="2">
    <source>
        <dbReference type="SAM" id="Phobius"/>
    </source>
</evidence>
<evidence type="ECO:0000313" key="3">
    <source>
        <dbReference type="EMBL" id="KAK3274766.1"/>
    </source>
</evidence>
<feature type="region of interest" description="Disordered" evidence="1">
    <location>
        <begin position="221"/>
        <end position="260"/>
    </location>
</feature>
<comment type="caution">
    <text evidence="3">The sequence shown here is derived from an EMBL/GenBank/DDBJ whole genome shotgun (WGS) entry which is preliminary data.</text>
</comment>
<keyword evidence="2" id="KW-0472">Membrane</keyword>
<evidence type="ECO:0000256" key="1">
    <source>
        <dbReference type="SAM" id="MobiDB-lite"/>
    </source>
</evidence>
<feature type="region of interest" description="Disordered" evidence="1">
    <location>
        <begin position="1"/>
        <end position="36"/>
    </location>
</feature>
<keyword evidence="2" id="KW-1133">Transmembrane helix</keyword>
<name>A0AAE0GAX9_9CHLO</name>
<gene>
    <name evidence="3" type="ORF">CYMTET_17074</name>
</gene>
<evidence type="ECO:0000313" key="4">
    <source>
        <dbReference type="Proteomes" id="UP001190700"/>
    </source>
</evidence>
<accession>A0AAE0GAX9</accession>
<reference evidence="3 4" key="1">
    <citation type="journal article" date="2015" name="Genome Biol. Evol.">
        <title>Comparative Genomics of a Bacterivorous Green Alga Reveals Evolutionary Causalities and Consequences of Phago-Mixotrophic Mode of Nutrition.</title>
        <authorList>
            <person name="Burns J.A."/>
            <person name="Paasch A."/>
            <person name="Narechania A."/>
            <person name="Kim E."/>
        </authorList>
    </citation>
    <scope>NUCLEOTIDE SEQUENCE [LARGE SCALE GENOMIC DNA]</scope>
    <source>
        <strain evidence="3 4">PLY_AMNH</strain>
    </source>
</reference>
<feature type="region of interest" description="Disordered" evidence="1">
    <location>
        <begin position="171"/>
        <end position="195"/>
    </location>
</feature>
<dbReference type="AlphaFoldDB" id="A0AAE0GAX9"/>
<dbReference type="EMBL" id="LGRX02007540">
    <property type="protein sequence ID" value="KAK3274766.1"/>
    <property type="molecule type" value="Genomic_DNA"/>
</dbReference>
<keyword evidence="4" id="KW-1185">Reference proteome</keyword>
<feature type="transmembrane region" description="Helical" evidence="2">
    <location>
        <begin position="139"/>
        <end position="160"/>
    </location>
</feature>
<sequence length="260" mass="27376">MRAGQCMESTAWGTGARGHRTAPSAAEGPKVQDDGGVGAEVHAHCLRGPGGGGGARGSRGFVGHWGKTIAADFSFHHFTEFYEHFVQGVQRSKKGITLGGKSSQPCQWTLAVAGAARAAVVDGAIEELAPVDEEEMFRMLATVTMLVIVLMTLVISGMAWRVLHRRVSRKAAGGGPGALRHEKRAKGRAPGPETVDEMETVPAMEIVMPELESFEDVTAGSDEMGVDEEGPGAVAEPQVVADQDTTGRLMGEQLAREASS</sequence>
<organism evidence="3 4">
    <name type="scientific">Cymbomonas tetramitiformis</name>
    <dbReference type="NCBI Taxonomy" id="36881"/>
    <lineage>
        <taxon>Eukaryota</taxon>
        <taxon>Viridiplantae</taxon>
        <taxon>Chlorophyta</taxon>
        <taxon>Pyramimonadophyceae</taxon>
        <taxon>Pyramimonadales</taxon>
        <taxon>Pyramimonadaceae</taxon>
        <taxon>Cymbomonas</taxon>
    </lineage>
</organism>